<feature type="domain" description="AMP-binding enzyme C-terminal" evidence="2">
    <location>
        <begin position="435"/>
        <end position="511"/>
    </location>
</feature>
<keyword evidence="3" id="KW-0436">Ligase</keyword>
<dbReference type="RefSeq" id="WP_186771162.1">
    <property type="nucleotide sequence ID" value="NZ_JACOMF010000015.1"/>
</dbReference>
<dbReference type="InterPro" id="IPR045851">
    <property type="entry name" value="AMP-bd_C_sf"/>
</dbReference>
<dbReference type="GO" id="GO:0016878">
    <property type="term" value="F:acid-thiol ligase activity"/>
    <property type="evidence" value="ECO:0007669"/>
    <property type="project" value="UniProtKB-ARBA"/>
</dbReference>
<dbReference type="Gene3D" id="3.40.50.12780">
    <property type="entry name" value="N-terminal domain of ligase-like"/>
    <property type="match status" value="1"/>
</dbReference>
<protein>
    <submittedName>
        <fullName evidence="3">Acyl--CoA ligase</fullName>
    </submittedName>
</protein>
<dbReference type="Proteomes" id="UP000600101">
    <property type="component" value="Unassembled WGS sequence"/>
</dbReference>
<gene>
    <name evidence="3" type="ORF">H7965_13775</name>
</gene>
<evidence type="ECO:0000259" key="1">
    <source>
        <dbReference type="Pfam" id="PF00501"/>
    </source>
</evidence>
<dbReference type="InterPro" id="IPR000873">
    <property type="entry name" value="AMP-dep_synth/lig_dom"/>
</dbReference>
<name>A0A9X0UDE7_9PROT</name>
<dbReference type="Pfam" id="PF00501">
    <property type="entry name" value="AMP-binding"/>
    <property type="match status" value="1"/>
</dbReference>
<keyword evidence="4" id="KW-1185">Reference proteome</keyword>
<dbReference type="AlphaFoldDB" id="A0A9X0UDE7"/>
<dbReference type="SUPFAM" id="SSF56801">
    <property type="entry name" value="Acetyl-CoA synthetase-like"/>
    <property type="match status" value="1"/>
</dbReference>
<dbReference type="PROSITE" id="PS00455">
    <property type="entry name" value="AMP_BINDING"/>
    <property type="match status" value="1"/>
</dbReference>
<dbReference type="InterPro" id="IPR025110">
    <property type="entry name" value="AMP-bd_C"/>
</dbReference>
<dbReference type="InterPro" id="IPR042099">
    <property type="entry name" value="ANL_N_sf"/>
</dbReference>
<evidence type="ECO:0000313" key="4">
    <source>
        <dbReference type="Proteomes" id="UP000600101"/>
    </source>
</evidence>
<accession>A0A9X0UDE7</accession>
<dbReference type="Pfam" id="PF13193">
    <property type="entry name" value="AMP-binding_C"/>
    <property type="match status" value="1"/>
</dbReference>
<evidence type="ECO:0000259" key="2">
    <source>
        <dbReference type="Pfam" id="PF13193"/>
    </source>
</evidence>
<feature type="domain" description="AMP-dependent synthetase/ligase" evidence="1">
    <location>
        <begin position="34"/>
        <end position="385"/>
    </location>
</feature>
<evidence type="ECO:0000313" key="3">
    <source>
        <dbReference type="EMBL" id="MBC4016389.1"/>
    </source>
</evidence>
<dbReference type="PANTHER" id="PTHR43767">
    <property type="entry name" value="LONG-CHAIN-FATTY-ACID--COA LIGASE"/>
    <property type="match status" value="1"/>
</dbReference>
<sequence length="532" mass="57400">MANGLHPCGISDGPGAGLSPLAAQAAGLTVGSLFEHQVLRNGDRTALEGSDRSLSYAQLGERVFRLVHALVALGVRRGDRIALLAENRLEYPELQLAAARLGAILACQNWRQSGPELQHCIRLVAPSLLVASEGQAERLSAIDHAVPRTVTLGEEYEALLRAASPSPLPDLAQPEDGLVILYTSGTTGLPKAAVISHRAMIARSAIARIDQSFFPDRTFIAWTPLFHMGATDSTMAAMMHGTKVVVLDGFDPATIAGLMERETIGWLSLMPGMFARMIEELRSTSCTPKGIGLLGSMADLVPRHEIAAITSLLGAPFRNSFGSTETGPAPFSKGRIPVGVLPERLSKTQSSYCVVKLVDPDGNEVPDGEPGEVAFRGPSLFSGYWANPEANAEAFRNGWYHMGDVLRRNPDGTFDFVDRRKYLIKSGGENIYPAEIEQVLLASPRIAEAVVVRRPDARWGEVPVAFVAPREAALTEAEVLALCRGQIAGYKVPKAVRFLSESEFPRSTSGKVQRHILEERLRSAEDPGDVQS</sequence>
<dbReference type="EMBL" id="JACOMF010000015">
    <property type="protein sequence ID" value="MBC4016389.1"/>
    <property type="molecule type" value="Genomic_DNA"/>
</dbReference>
<dbReference type="PANTHER" id="PTHR43767:SF1">
    <property type="entry name" value="NONRIBOSOMAL PEPTIDE SYNTHASE PES1 (EUROFUNG)-RELATED"/>
    <property type="match status" value="1"/>
</dbReference>
<organism evidence="3 4">
    <name type="scientific">Siccirubricoccus deserti</name>
    <dbReference type="NCBI Taxonomy" id="2013562"/>
    <lineage>
        <taxon>Bacteria</taxon>
        <taxon>Pseudomonadati</taxon>
        <taxon>Pseudomonadota</taxon>
        <taxon>Alphaproteobacteria</taxon>
        <taxon>Acetobacterales</taxon>
        <taxon>Roseomonadaceae</taxon>
        <taxon>Siccirubricoccus</taxon>
    </lineage>
</organism>
<dbReference type="InterPro" id="IPR020845">
    <property type="entry name" value="AMP-binding_CS"/>
</dbReference>
<dbReference type="Gene3D" id="3.30.300.30">
    <property type="match status" value="1"/>
</dbReference>
<dbReference type="InterPro" id="IPR050237">
    <property type="entry name" value="ATP-dep_AMP-bd_enzyme"/>
</dbReference>
<proteinExistence type="predicted"/>
<comment type="caution">
    <text evidence="3">The sequence shown here is derived from an EMBL/GenBank/DDBJ whole genome shotgun (WGS) entry which is preliminary data.</text>
</comment>
<reference evidence="3" key="1">
    <citation type="submission" date="2020-08" db="EMBL/GenBank/DDBJ databases">
        <authorList>
            <person name="Hu Y."/>
            <person name="Nguyen S.V."/>
            <person name="Li F."/>
            <person name="Fanning S."/>
        </authorList>
    </citation>
    <scope>NUCLEOTIDE SEQUENCE</scope>
    <source>
        <strain evidence="3">SYSU D8009</strain>
    </source>
</reference>